<dbReference type="InterPro" id="IPR023394">
    <property type="entry name" value="Sec7_C_sf"/>
</dbReference>
<evidence type="ECO:0000313" key="4">
    <source>
        <dbReference type="Proteomes" id="UP001055115"/>
    </source>
</evidence>
<feature type="compositionally biased region" description="Basic and acidic residues" evidence="1">
    <location>
        <begin position="667"/>
        <end position="691"/>
    </location>
</feature>
<gene>
    <name evidence="3" type="ORF">ColSpa_03635</name>
</gene>
<feature type="domain" description="SEC7" evidence="2">
    <location>
        <begin position="834"/>
        <end position="1028"/>
    </location>
</feature>
<dbReference type="InterPro" id="IPR011993">
    <property type="entry name" value="PH-like_dom_sf"/>
</dbReference>
<feature type="region of interest" description="Disordered" evidence="1">
    <location>
        <begin position="278"/>
        <end position="312"/>
    </location>
</feature>
<feature type="region of interest" description="Disordered" evidence="1">
    <location>
        <begin position="370"/>
        <end position="841"/>
    </location>
</feature>
<name>A0AA37LBE0_9PEZI</name>
<dbReference type="GO" id="GO:0005085">
    <property type="term" value="F:guanyl-nucleotide exchange factor activity"/>
    <property type="evidence" value="ECO:0007669"/>
    <property type="project" value="InterPro"/>
</dbReference>
<dbReference type="InterPro" id="IPR035999">
    <property type="entry name" value="Sec7_dom_sf"/>
</dbReference>
<feature type="region of interest" description="Disordered" evidence="1">
    <location>
        <begin position="1593"/>
        <end position="1618"/>
    </location>
</feature>
<feature type="region of interest" description="Disordered" evidence="1">
    <location>
        <begin position="325"/>
        <end position="358"/>
    </location>
</feature>
<comment type="caution">
    <text evidence="3">The sequence shown here is derived from an EMBL/GenBank/DDBJ whole genome shotgun (WGS) entry which is preliminary data.</text>
</comment>
<feature type="compositionally biased region" description="Low complexity" evidence="1">
    <location>
        <begin position="331"/>
        <end position="345"/>
    </location>
</feature>
<feature type="compositionally biased region" description="Polar residues" evidence="1">
    <location>
        <begin position="1155"/>
        <end position="1168"/>
    </location>
</feature>
<dbReference type="Gene3D" id="2.30.29.30">
    <property type="entry name" value="Pleckstrin-homology domain (PH domain)/Phosphotyrosine-binding domain (PTB)"/>
    <property type="match status" value="1"/>
</dbReference>
<feature type="region of interest" description="Disordered" evidence="1">
    <location>
        <begin position="997"/>
        <end position="1046"/>
    </location>
</feature>
<feature type="compositionally biased region" description="Polar residues" evidence="1">
    <location>
        <begin position="1424"/>
        <end position="1459"/>
    </location>
</feature>
<proteinExistence type="predicted"/>
<organism evidence="3 4">
    <name type="scientific">Colletotrichum spaethianum</name>
    <dbReference type="NCBI Taxonomy" id="700344"/>
    <lineage>
        <taxon>Eukaryota</taxon>
        <taxon>Fungi</taxon>
        <taxon>Dikarya</taxon>
        <taxon>Ascomycota</taxon>
        <taxon>Pezizomycotina</taxon>
        <taxon>Sordariomycetes</taxon>
        <taxon>Hypocreomycetidae</taxon>
        <taxon>Glomerellales</taxon>
        <taxon>Glomerellaceae</taxon>
        <taxon>Colletotrichum</taxon>
        <taxon>Colletotrichum spaethianum species complex</taxon>
    </lineage>
</organism>
<dbReference type="Proteomes" id="UP001055115">
    <property type="component" value="Unassembled WGS sequence"/>
</dbReference>
<feature type="region of interest" description="Disordered" evidence="1">
    <location>
        <begin position="1"/>
        <end position="117"/>
    </location>
</feature>
<feature type="compositionally biased region" description="Basic and acidic residues" evidence="1">
    <location>
        <begin position="394"/>
        <end position="407"/>
    </location>
</feature>
<feature type="compositionally biased region" description="Low complexity" evidence="1">
    <location>
        <begin position="22"/>
        <end position="51"/>
    </location>
</feature>
<feature type="compositionally biased region" description="Polar residues" evidence="1">
    <location>
        <begin position="478"/>
        <end position="501"/>
    </location>
</feature>
<dbReference type="GeneID" id="73324437"/>
<dbReference type="EMBL" id="BQXU01000007">
    <property type="protein sequence ID" value="GKT43454.1"/>
    <property type="molecule type" value="Genomic_DNA"/>
</dbReference>
<feature type="compositionally biased region" description="Basic and acidic residues" evidence="1">
    <location>
        <begin position="1012"/>
        <end position="1023"/>
    </location>
</feature>
<dbReference type="RefSeq" id="XP_049125804.1">
    <property type="nucleotide sequence ID" value="XM_049269847.1"/>
</dbReference>
<accession>A0AA37LBE0</accession>
<dbReference type="SUPFAM" id="SSF48425">
    <property type="entry name" value="Sec7 domain"/>
    <property type="match status" value="1"/>
</dbReference>
<feature type="compositionally biased region" description="Low complexity" evidence="1">
    <location>
        <begin position="413"/>
        <end position="432"/>
    </location>
</feature>
<dbReference type="PANTHER" id="PTHR10663">
    <property type="entry name" value="GUANYL-NUCLEOTIDE EXCHANGE FACTOR"/>
    <property type="match status" value="1"/>
</dbReference>
<feature type="region of interest" description="Disordered" evidence="1">
    <location>
        <begin position="154"/>
        <end position="257"/>
    </location>
</feature>
<feature type="compositionally biased region" description="Low complexity" evidence="1">
    <location>
        <begin position="295"/>
        <end position="309"/>
    </location>
</feature>
<feature type="compositionally biased region" description="Low complexity" evidence="1">
    <location>
        <begin position="59"/>
        <end position="70"/>
    </location>
</feature>
<protein>
    <submittedName>
        <fullName evidence="3">PH and SEC7 domain-containing protein</fullName>
    </submittedName>
</protein>
<dbReference type="PROSITE" id="PS50190">
    <property type="entry name" value="SEC7"/>
    <property type="match status" value="1"/>
</dbReference>
<feature type="compositionally biased region" description="Basic and acidic residues" evidence="1">
    <location>
        <begin position="1033"/>
        <end position="1046"/>
    </location>
</feature>
<dbReference type="PANTHER" id="PTHR10663:SF373">
    <property type="entry name" value="PH AND SEC7 DOMAIN-CONTAINING PROTEIN C11E3.11C"/>
    <property type="match status" value="1"/>
</dbReference>
<dbReference type="InterPro" id="IPR000904">
    <property type="entry name" value="Sec7_dom"/>
</dbReference>
<dbReference type="SUPFAM" id="SSF50729">
    <property type="entry name" value="PH domain-like"/>
    <property type="match status" value="1"/>
</dbReference>
<feature type="compositionally biased region" description="Low complexity" evidence="1">
    <location>
        <begin position="789"/>
        <end position="802"/>
    </location>
</feature>
<feature type="region of interest" description="Disordered" evidence="1">
    <location>
        <begin position="1299"/>
        <end position="1319"/>
    </location>
</feature>
<sequence length="1618" mass="175961">MYADTPRRSSRRRPDLNIDTSPPAIAAASREPAAAAAAAPAVPQTPPSNRTKPPPPPSSSSSVAKGKSNSRVLKGPALSRHANDSFLDTPDSPDSFDMSANKENDNPDLSRLRDSHDLSLSPRNVTRDSLMANMLISLDQFTMGGPVYGPFGAGAPDMLDEPSQQYQYDTDGDGFSRSVRGGRANGGHSYSYSSDFDADDASRISSRGRRSNSSSNFQPGLHRISSMREPLRSTSGPSRHMHSRGGKGSTKSSSSNSIDAGYVQVLSSTRWASGFGGRSSSFDYGHRPPALQATQQHPQQQPQQQHQQQAGGAPWHIEFSNNFFADDYDAAPTPTVPGGPRRTMPPMTPPATNLPQSPMAVPASLAVEPAEPPPIVLERNRSNRSAKSTSTNHRKSENKSTNPRDEMPPLPMSVPASAPSSTASPAPSSVPAFEIDSAPAPHVGYGKTKEAVHGTQVPTQAPSQTKEKPGFFRRVFGSSRNNASSNPSDLQSSTAVTSSMSVEAAEQRSGIKSMHGSNQMKPSGPTPPSRDTSSSHSHHHVLQKKPSSFFRRRKKSVSADEVPPVPAAAALEPPMPPLVPPIQLSIAKDKLSAKPEPSPISSLRRVMNPYLKGSPVTPNTPLTPQSAPVQPVNPEMATDSAQASHDDAREEQPRSFSPDYEPSPNARIREVRSGSRGDDDSQHEPERRTDTPTRPPPEPPVWVEKRNNSFLDIDGSDNEADTESKRDNKTKESSSRSRGAAKNPSPPRRGASNRKDDTIRGRKNDRLAVGQADSDDEGNRPALILPIEGTRSASRASGSTTTEYKSAMSGTPSVRVEASETSSPRVLGTFESLGAKPLDEPDFVVGDPTEDDRQKAQKIFDGNEDFIQKEKAASWMGEEGPIRQRTLQAYMDLYDFTNKSILQSLRLICERLVFRAETQQVDRILVAFSKRWCDCNTNHGFKASDVIHTICYSIMLLNTDLHLADIEQKMTRSQFVKNTMTTITQAVAEAAPDAFERPTILPGKSNSALGGDDSRPSIEERFTSRRLSFRPPPRHEGDGSGDHCHDECGPLVKTPFDGSMRAWESQVEVVLKDIYASIRDERLPLFGADPSKNLAPNPHSSLSVIGMLKRTPSVLSKAPSESQASMRGRIAENGRANSSRWNSKSRSRPRMGNPGFSSSRTSFDDGNSVWSPTVSSATWSKLSLGRTQTSMSVDSLSSSFRGGDYQQSIGFANALSQAVIRDDESSFGKEPSIMSDEMKPAHLLEDESLELAGPPWVKEGMVIHKHHLDGIEKKAKDRHWNEVFAVIQRGQMSIFSFGTNKSAGRKSRGRNAAKGPTIVGGGNWQENATNLGTFSLRQTLASTLPPPGYSRARPHVWALSLPTGAVHLFQVGTPEISKEFVTTANYWSARLSTHPLVGGISNVEYGWSDAIINNALVAAINEQTTGPTHGRQRSNSRPGSGTANPRPSISSFRSGSLDQGSGGPYGSASRGNKLPGDRIHIAEWAPPAQSMRPSNLPEEEQLESLLAYVKGIEDELQVHNQLRSPMLLAFTPRGNNAIRAMANWERKSAYLLREIVKFRTYVDCLQQAGTRKSEIYTERDLARRAARGELDEGRLSLTSDETRRSGPNALQKRYEGSC</sequence>
<dbReference type="SMART" id="SM00222">
    <property type="entry name" value="Sec7"/>
    <property type="match status" value="1"/>
</dbReference>
<feature type="compositionally biased region" description="Basic and acidic residues" evidence="1">
    <location>
        <begin position="100"/>
        <end position="117"/>
    </location>
</feature>
<evidence type="ECO:0000259" key="2">
    <source>
        <dbReference type="PROSITE" id="PS50190"/>
    </source>
</evidence>
<keyword evidence="4" id="KW-1185">Reference proteome</keyword>
<evidence type="ECO:0000313" key="3">
    <source>
        <dbReference type="EMBL" id="GKT43454.1"/>
    </source>
</evidence>
<dbReference type="Pfam" id="PF15410">
    <property type="entry name" value="PH_9"/>
    <property type="match status" value="1"/>
</dbReference>
<feature type="region of interest" description="Disordered" evidence="1">
    <location>
        <begin position="1114"/>
        <end position="1168"/>
    </location>
</feature>
<evidence type="ECO:0000256" key="1">
    <source>
        <dbReference type="SAM" id="MobiDB-lite"/>
    </source>
</evidence>
<dbReference type="Gene3D" id="1.10.1000.11">
    <property type="entry name" value="Arf Nucleotide-binding Site Opener,domain 2"/>
    <property type="match status" value="1"/>
</dbReference>
<feature type="compositionally biased region" description="Basic and acidic residues" evidence="1">
    <location>
        <begin position="753"/>
        <end position="766"/>
    </location>
</feature>
<feature type="compositionally biased region" description="Basic and acidic residues" evidence="1">
    <location>
        <begin position="644"/>
        <end position="653"/>
    </location>
</feature>
<dbReference type="Pfam" id="PF01369">
    <property type="entry name" value="Sec7"/>
    <property type="match status" value="1"/>
</dbReference>
<feature type="region of interest" description="Disordered" evidence="1">
    <location>
        <begin position="1424"/>
        <end position="1472"/>
    </location>
</feature>
<feature type="compositionally biased region" description="Basic and acidic residues" evidence="1">
    <location>
        <begin position="1593"/>
        <end position="1604"/>
    </location>
</feature>
<dbReference type="InterPro" id="IPR041681">
    <property type="entry name" value="PH_9"/>
</dbReference>
<dbReference type="GO" id="GO:0032012">
    <property type="term" value="P:regulation of ARF protein signal transduction"/>
    <property type="evidence" value="ECO:0007669"/>
    <property type="project" value="InterPro"/>
</dbReference>
<feature type="compositionally biased region" description="Basic and acidic residues" evidence="1">
    <location>
        <begin position="722"/>
        <end position="735"/>
    </location>
</feature>
<reference evidence="3 4" key="1">
    <citation type="submission" date="2022-03" db="EMBL/GenBank/DDBJ databases">
        <title>Genome data of Colletotrichum spp.</title>
        <authorList>
            <person name="Utami Y.D."/>
            <person name="Hiruma K."/>
        </authorList>
    </citation>
    <scope>NUCLEOTIDE SEQUENCE [LARGE SCALE GENOMIC DNA]</scope>
    <source>
        <strain evidence="3 4">MAFF 239500</strain>
    </source>
</reference>
<feature type="compositionally biased region" description="Polar residues" evidence="1">
    <location>
        <begin position="616"/>
        <end position="628"/>
    </location>
</feature>